<dbReference type="PANTHER" id="PTHR42681:SF1">
    <property type="entry name" value="MALONYL-COA-ACYL CARRIER PROTEIN TRANSACYLASE, MITOCHONDRIAL"/>
    <property type="match status" value="1"/>
</dbReference>
<dbReference type="InterPro" id="IPR004410">
    <property type="entry name" value="Malonyl_CoA-ACP_transAc_FabD"/>
</dbReference>
<dbReference type="AlphaFoldDB" id="A0A1Q9JJF4"/>
<evidence type="ECO:0000256" key="3">
    <source>
        <dbReference type="ARBA" id="ARBA00048462"/>
    </source>
</evidence>
<dbReference type="InterPro" id="IPR014043">
    <property type="entry name" value="Acyl_transferase_dom"/>
</dbReference>
<dbReference type="Gene3D" id="3.40.366.10">
    <property type="entry name" value="Malonyl-Coenzyme A Acyl Carrier Protein, domain 2"/>
    <property type="match status" value="1"/>
</dbReference>
<sequence>MKTAILFAGQGAQHVGMGKDFYAEYPRFRQVFNLLPEEQRRIAFEGPAEELRKTENTQPIMLAFALGVYRVLQEYGFVPDMAAGLSLGEYSALAAAGVFDDKTAIELITFRGKQMAKASEGTDTVMSAVIGLDREAAENACREAQAEGTVEIANYNCPGQIVVSGTEAGVAACERKAKELGARRCIRLEVSGPFHTSYMKPAGEALAEYFRGRTFGSMKLPVVFNCLGREKTGAETVRELLVRQVSGSVYFEDTIRYMAEHGITGALEIGPGRALSGFVRKTERSIETMSIETTEDLGKVKAWTEKQQ</sequence>
<evidence type="ECO:0000256" key="5">
    <source>
        <dbReference type="PIRSR" id="PIRSR000446-1"/>
    </source>
</evidence>
<dbReference type="PIRSF" id="PIRSF000446">
    <property type="entry name" value="Mct"/>
    <property type="match status" value="1"/>
</dbReference>
<feature type="active site" evidence="5">
    <location>
        <position position="195"/>
    </location>
</feature>
<dbReference type="FunFam" id="3.30.70.250:FF:000001">
    <property type="entry name" value="Malonyl CoA-acyl carrier protein transacylase"/>
    <property type="match status" value="1"/>
</dbReference>
<keyword evidence="8" id="KW-1185">Reference proteome</keyword>
<dbReference type="PANTHER" id="PTHR42681">
    <property type="entry name" value="MALONYL-COA-ACYL CARRIER PROTEIN TRANSACYLASE, MITOCHONDRIAL"/>
    <property type="match status" value="1"/>
</dbReference>
<proteinExistence type="inferred from homology"/>
<dbReference type="GO" id="GO:0005829">
    <property type="term" value="C:cytosol"/>
    <property type="evidence" value="ECO:0007669"/>
    <property type="project" value="TreeGrafter"/>
</dbReference>
<dbReference type="Proteomes" id="UP000187404">
    <property type="component" value="Unassembled WGS sequence"/>
</dbReference>
<evidence type="ECO:0000313" key="8">
    <source>
        <dbReference type="Proteomes" id="UP000187404"/>
    </source>
</evidence>
<reference evidence="7 8" key="1">
    <citation type="journal article" date="2016" name="Appl. Environ. Microbiol.">
        <title>Function and Phylogeny of Bacterial Butyryl Coenzyme A:Acetate Transferases and Their Diversity in the Proximal Colon of Swine.</title>
        <authorList>
            <person name="Trachsel J."/>
            <person name="Bayles D.O."/>
            <person name="Looft T."/>
            <person name="Levine U.Y."/>
            <person name="Allen H.K."/>
        </authorList>
    </citation>
    <scope>NUCLEOTIDE SEQUENCE [LARGE SCALE GENOMIC DNA]</scope>
    <source>
        <strain evidence="7 8">68-3-10</strain>
    </source>
</reference>
<dbReference type="InterPro" id="IPR016036">
    <property type="entry name" value="Malonyl_transacylase_ACP-bd"/>
</dbReference>
<dbReference type="EC" id="2.3.1.39" evidence="4"/>
<dbReference type="GO" id="GO:0004314">
    <property type="term" value="F:[acyl-carrier-protein] S-malonyltransferase activity"/>
    <property type="evidence" value="ECO:0007669"/>
    <property type="project" value="UniProtKB-EC"/>
</dbReference>
<evidence type="ECO:0000259" key="6">
    <source>
        <dbReference type="SMART" id="SM00827"/>
    </source>
</evidence>
<evidence type="ECO:0000313" key="7">
    <source>
        <dbReference type="EMBL" id="OLR56352.1"/>
    </source>
</evidence>
<protein>
    <recommendedName>
        <fullName evidence="4">Malonyl CoA-acyl carrier protein transacylase</fullName>
        <ecNumber evidence="4">2.3.1.39</ecNumber>
    </recommendedName>
</protein>
<dbReference type="SUPFAM" id="SSF55048">
    <property type="entry name" value="Probable ACP-binding domain of malonyl-CoA ACP transacylase"/>
    <property type="match status" value="1"/>
</dbReference>
<gene>
    <name evidence="7" type="ORF">BHK98_09905</name>
</gene>
<keyword evidence="2 4" id="KW-0012">Acyltransferase</keyword>
<feature type="domain" description="Malonyl-CoA:ACP transacylase (MAT)" evidence="6">
    <location>
        <begin position="6"/>
        <end position="291"/>
    </location>
</feature>
<dbReference type="Gene3D" id="3.30.70.250">
    <property type="entry name" value="Malonyl-CoA ACP transacylase, ACP-binding"/>
    <property type="match status" value="1"/>
</dbReference>
<dbReference type="InterPro" id="IPR024925">
    <property type="entry name" value="Malonyl_CoA-ACP_transAc"/>
</dbReference>
<dbReference type="GO" id="GO:0006633">
    <property type="term" value="P:fatty acid biosynthetic process"/>
    <property type="evidence" value="ECO:0007669"/>
    <property type="project" value="TreeGrafter"/>
</dbReference>
<dbReference type="SUPFAM" id="SSF52151">
    <property type="entry name" value="FabD/lysophospholipase-like"/>
    <property type="match status" value="1"/>
</dbReference>
<dbReference type="EMBL" id="MJIE01000001">
    <property type="protein sequence ID" value="OLR56352.1"/>
    <property type="molecule type" value="Genomic_DNA"/>
</dbReference>
<dbReference type="SMART" id="SM00827">
    <property type="entry name" value="PKS_AT"/>
    <property type="match status" value="1"/>
</dbReference>
<comment type="similarity">
    <text evidence="4">Belongs to the fabD family.</text>
</comment>
<evidence type="ECO:0000256" key="4">
    <source>
        <dbReference type="PIRNR" id="PIRNR000446"/>
    </source>
</evidence>
<keyword evidence="1 4" id="KW-0808">Transferase</keyword>
<accession>A0A1Q9JJF4</accession>
<dbReference type="NCBIfam" id="TIGR00128">
    <property type="entry name" value="fabD"/>
    <property type="match status" value="1"/>
</dbReference>
<dbReference type="InterPro" id="IPR050858">
    <property type="entry name" value="Mal-CoA-ACP_Trans/PKS_FabD"/>
</dbReference>
<dbReference type="Pfam" id="PF00698">
    <property type="entry name" value="Acyl_transf_1"/>
    <property type="match status" value="1"/>
</dbReference>
<dbReference type="InterPro" id="IPR001227">
    <property type="entry name" value="Ac_transferase_dom_sf"/>
</dbReference>
<name>A0A1Q9JJF4_9FIRM</name>
<comment type="caution">
    <text evidence="7">The sequence shown here is derived from an EMBL/GenBank/DDBJ whole genome shotgun (WGS) entry which is preliminary data.</text>
</comment>
<feature type="active site" evidence="5">
    <location>
        <position position="86"/>
    </location>
</feature>
<dbReference type="STRING" id="1261640.BHK98_09905"/>
<dbReference type="OrthoDB" id="9805460at2"/>
<dbReference type="RefSeq" id="WP_075713894.1">
    <property type="nucleotide sequence ID" value="NZ_MJIE01000001.1"/>
</dbReference>
<organism evidence="7 8">
    <name type="scientific">Hornefia porci</name>
    <dbReference type="NCBI Taxonomy" id="2652292"/>
    <lineage>
        <taxon>Bacteria</taxon>
        <taxon>Bacillati</taxon>
        <taxon>Bacillota</taxon>
        <taxon>Clostridia</taxon>
        <taxon>Peptostreptococcales</taxon>
        <taxon>Anaerovoracaceae</taxon>
        <taxon>Hornefia</taxon>
    </lineage>
</organism>
<evidence type="ECO:0000256" key="2">
    <source>
        <dbReference type="ARBA" id="ARBA00023315"/>
    </source>
</evidence>
<comment type="catalytic activity">
    <reaction evidence="3 4">
        <text>holo-[ACP] + malonyl-CoA = malonyl-[ACP] + CoA</text>
        <dbReference type="Rhea" id="RHEA:41792"/>
        <dbReference type="Rhea" id="RHEA-COMP:9623"/>
        <dbReference type="Rhea" id="RHEA-COMP:9685"/>
        <dbReference type="ChEBI" id="CHEBI:57287"/>
        <dbReference type="ChEBI" id="CHEBI:57384"/>
        <dbReference type="ChEBI" id="CHEBI:64479"/>
        <dbReference type="ChEBI" id="CHEBI:78449"/>
        <dbReference type="EC" id="2.3.1.39"/>
    </reaction>
</comment>
<evidence type="ECO:0000256" key="1">
    <source>
        <dbReference type="ARBA" id="ARBA00022679"/>
    </source>
</evidence>
<dbReference type="InterPro" id="IPR016035">
    <property type="entry name" value="Acyl_Trfase/lysoPLipase"/>
</dbReference>